<evidence type="ECO:0000313" key="2">
    <source>
        <dbReference type="Proteomes" id="UP001635817"/>
    </source>
</evidence>
<organism evidence="1 2">
    <name type="scientific">Mycolicibacterium septicum</name>
    <dbReference type="NCBI Taxonomy" id="98668"/>
    <lineage>
        <taxon>Bacteria</taxon>
        <taxon>Bacillati</taxon>
        <taxon>Actinomycetota</taxon>
        <taxon>Actinomycetes</taxon>
        <taxon>Mycobacteriales</taxon>
        <taxon>Mycobacteriaceae</taxon>
        <taxon>Mycolicibacterium</taxon>
    </lineage>
</organism>
<dbReference type="RefSeq" id="WP_409551973.1">
    <property type="nucleotide sequence ID" value="NZ_JBKBDE010000010.1"/>
</dbReference>
<accession>A0ABW9M5D9</accession>
<name>A0ABW9M5D9_9MYCO</name>
<proteinExistence type="predicted"/>
<evidence type="ECO:0000313" key="1">
    <source>
        <dbReference type="EMBL" id="MFN6553751.1"/>
    </source>
</evidence>
<protein>
    <recommendedName>
        <fullName evidence="3">DUF732 domain-containing protein</fullName>
    </recommendedName>
</protein>
<keyword evidence="2" id="KW-1185">Reference proteome</keyword>
<evidence type="ECO:0008006" key="3">
    <source>
        <dbReference type="Google" id="ProtNLM"/>
    </source>
</evidence>
<gene>
    <name evidence="1" type="ORF">ACK4CP_25400</name>
</gene>
<sequence>MVKFYSGDCGQPYDTDGTPGDLLAEKLRRTTLDFAQDLKQALATGALGYHSSCMLGGMTTDLLNVVAGNPTPASIVKAVDSFVDDINALTAETL</sequence>
<dbReference type="Proteomes" id="UP001635817">
    <property type="component" value="Unassembled WGS sequence"/>
</dbReference>
<comment type="caution">
    <text evidence="1">The sequence shown here is derived from an EMBL/GenBank/DDBJ whole genome shotgun (WGS) entry which is preliminary data.</text>
</comment>
<reference evidence="1 2" key="1">
    <citation type="submission" date="2024-12" db="EMBL/GenBank/DDBJ databases">
        <title>The coexistence of Mycolicibacterium septicum and Mycolicibacterium nivoides in clinical samples.</title>
        <authorList>
            <person name="Wang C."/>
            <person name="Feng Y."/>
            <person name="Zong Z."/>
        </authorList>
    </citation>
    <scope>NUCLEOTIDE SEQUENCE [LARGE SCALE GENOMIC DNA]</scope>
    <source>
        <strain evidence="1 2">120310</strain>
    </source>
</reference>
<dbReference type="EMBL" id="JBKBDE010000010">
    <property type="protein sequence ID" value="MFN6553751.1"/>
    <property type="molecule type" value="Genomic_DNA"/>
</dbReference>